<keyword evidence="1" id="KW-0472">Membrane</keyword>
<dbReference type="Proteomes" id="UP000192758">
    <property type="component" value="Unassembled WGS sequence"/>
</dbReference>
<name>A0A1W0E5U4_9MICR</name>
<keyword evidence="3" id="KW-1185">Reference proteome</keyword>
<feature type="transmembrane region" description="Helical" evidence="1">
    <location>
        <begin position="229"/>
        <end position="250"/>
    </location>
</feature>
<dbReference type="VEuPathDB" id="MicrosporidiaDB:EHP00_64"/>
<evidence type="ECO:0000313" key="2">
    <source>
        <dbReference type="EMBL" id="OQS54559.1"/>
    </source>
</evidence>
<comment type="caution">
    <text evidence="2">The sequence shown here is derived from an EMBL/GenBank/DDBJ whole genome shotgun (WGS) entry which is preliminary data.</text>
</comment>
<sequence>MKKNDLQRKIIVGDVEKSVLKIAKGSFIVKTITLAFLIAFNNQIQDELENAARFESPVVFILCLLNVLDYFLIFEACITKNIFETQVYISIVIAEFVYSLLQLFVDLTSLKNDFLPLLIIYSVICFLHIFIAVYIYLKSRKFFADSTLKTLGSNINVFYAYKYKQQLFVLGKIIFIQPAISLLSIFIENSLVSTSERIWYRVIRSILVLMELISIYLKPYSDSFTLKMTNFIVFGADIIVLTVSFVLDLVERSSGETIFDSTVSLLYMGTIFLNCVVLYSSFFDYKYFNSGLKDIIGKKKYKLSLN</sequence>
<reference evidence="2 3" key="1">
    <citation type="journal article" date="2017" name="Environ. Microbiol.">
        <title>Decay of the glycolytic pathway and adaptation to intranuclear parasitism within Enterocytozoonidae microsporidia.</title>
        <authorList>
            <person name="Wiredu Boakye D."/>
            <person name="Jaroenlak P."/>
            <person name="Prachumwat A."/>
            <person name="Williams T.A."/>
            <person name="Bateman K.S."/>
            <person name="Itsathitphaisarn O."/>
            <person name="Sritunyalucksana K."/>
            <person name="Paszkiewicz K.H."/>
            <person name="Moore K.A."/>
            <person name="Stentiford G.D."/>
            <person name="Williams B.A."/>
        </authorList>
    </citation>
    <scope>NUCLEOTIDE SEQUENCE [LARGE SCALE GENOMIC DNA]</scope>
    <source>
        <strain evidence="2 3">TH1</strain>
    </source>
</reference>
<feature type="transmembrane region" description="Helical" evidence="1">
    <location>
        <begin position="167"/>
        <end position="186"/>
    </location>
</feature>
<feature type="transmembrane region" description="Helical" evidence="1">
    <location>
        <begin position="56"/>
        <end position="74"/>
    </location>
</feature>
<organism evidence="2 3">
    <name type="scientific">Ecytonucleospora hepatopenaei</name>
    <dbReference type="NCBI Taxonomy" id="646526"/>
    <lineage>
        <taxon>Eukaryota</taxon>
        <taxon>Fungi</taxon>
        <taxon>Fungi incertae sedis</taxon>
        <taxon>Microsporidia</taxon>
        <taxon>Enterocytozoonidae</taxon>
        <taxon>Ecytonucleospora</taxon>
    </lineage>
</organism>
<feature type="transmembrane region" description="Helical" evidence="1">
    <location>
        <begin position="262"/>
        <end position="283"/>
    </location>
</feature>
<dbReference type="EMBL" id="MNPJ01000019">
    <property type="protein sequence ID" value="OQS54559.1"/>
    <property type="molecule type" value="Genomic_DNA"/>
</dbReference>
<protein>
    <submittedName>
        <fullName evidence="2">Uncharacterized protein</fullName>
    </submittedName>
</protein>
<feature type="transmembrane region" description="Helical" evidence="1">
    <location>
        <begin position="27"/>
        <end position="44"/>
    </location>
</feature>
<gene>
    <name evidence="2" type="ORF">EHP00_64</name>
</gene>
<feature type="transmembrane region" description="Helical" evidence="1">
    <location>
        <begin position="117"/>
        <end position="137"/>
    </location>
</feature>
<keyword evidence="1" id="KW-0812">Transmembrane</keyword>
<proteinExistence type="predicted"/>
<dbReference type="AlphaFoldDB" id="A0A1W0E5U4"/>
<accession>A0A1W0E5U4</accession>
<feature type="transmembrane region" description="Helical" evidence="1">
    <location>
        <begin position="86"/>
        <end position="105"/>
    </location>
</feature>
<evidence type="ECO:0000256" key="1">
    <source>
        <dbReference type="SAM" id="Phobius"/>
    </source>
</evidence>
<evidence type="ECO:0000313" key="3">
    <source>
        <dbReference type="Proteomes" id="UP000192758"/>
    </source>
</evidence>
<feature type="transmembrane region" description="Helical" evidence="1">
    <location>
        <begin position="198"/>
        <end position="217"/>
    </location>
</feature>
<keyword evidence="1" id="KW-1133">Transmembrane helix</keyword>